<dbReference type="PANTHER" id="PTHR35333">
    <property type="entry name" value="BETA-LACTAMASE"/>
    <property type="match status" value="1"/>
</dbReference>
<name>A0A1Y0VX55_PEDPE</name>
<reference evidence="5 6" key="1">
    <citation type="submission" date="2017-05" db="EMBL/GenBank/DDBJ databases">
        <title>Genome sequence of Pediococcus pentosaceus strain SRCM100892.</title>
        <authorList>
            <person name="Cho S.H."/>
        </authorList>
    </citation>
    <scope>NUCLEOTIDE SEQUENCE [LARGE SCALE GENOMIC DNA]</scope>
    <source>
        <strain evidence="5 6">SRCM100892</strain>
    </source>
</reference>
<dbReference type="InterPro" id="IPR000871">
    <property type="entry name" value="Beta-lactam_class-A"/>
</dbReference>
<dbReference type="GO" id="GO:0046677">
    <property type="term" value="P:response to antibiotic"/>
    <property type="evidence" value="ECO:0007669"/>
    <property type="project" value="InterPro"/>
</dbReference>
<organism evidence="5 6">
    <name type="scientific">Pediococcus pentosaceus</name>
    <dbReference type="NCBI Taxonomy" id="1255"/>
    <lineage>
        <taxon>Bacteria</taxon>
        <taxon>Bacillati</taxon>
        <taxon>Bacillota</taxon>
        <taxon>Bacilli</taxon>
        <taxon>Lactobacillales</taxon>
        <taxon>Lactobacillaceae</taxon>
        <taxon>Pediococcus</taxon>
    </lineage>
</organism>
<evidence type="ECO:0000259" key="3">
    <source>
        <dbReference type="Pfam" id="PF13240"/>
    </source>
</evidence>
<dbReference type="Pfam" id="PF13354">
    <property type="entry name" value="Beta-lactamase2"/>
    <property type="match status" value="1"/>
</dbReference>
<dbReference type="Pfam" id="PF13240">
    <property type="entry name" value="Zn_Ribbon_1"/>
    <property type="match status" value="1"/>
</dbReference>
<feature type="region of interest" description="Disordered" evidence="1">
    <location>
        <begin position="48"/>
        <end position="67"/>
    </location>
</feature>
<proteinExistence type="predicted"/>
<dbReference type="GO" id="GO:0030655">
    <property type="term" value="P:beta-lactam antibiotic catabolic process"/>
    <property type="evidence" value="ECO:0007669"/>
    <property type="project" value="InterPro"/>
</dbReference>
<dbReference type="GO" id="GO:0008800">
    <property type="term" value="F:beta-lactamase activity"/>
    <property type="evidence" value="ECO:0007669"/>
    <property type="project" value="UniProtKB-EC"/>
</dbReference>
<keyword evidence="5" id="KW-0378">Hydrolase</keyword>
<sequence>MFCQNCGSKNKQGAKFCSKCGTTLRTSQSQPVKVDKPVISEVQPQAETKVKTNSELQNEVGTRSEKPHGPKWWMWAVPLILVVLIGGGFFIYKNNQSTTQPVSSSVADKSSSSSSYSAPSKASKKSTIDFPKSTIQGTIDDAFGDMKGETSVYVSPTDSTEEVVSNSKAQRAASNIKLFILITAYQQVNEGKLNLNGKYTLKDSDKVDGTGEIRNMSSGSEISMQDLLEDMMEDSDNTAANIVIRQLGGMDKVNAQIKKIGAKDTKLERMLMDTDALKDGKDNYTSVADLGMVLKKIYNHQMVSTKYDNAMLDILKKNNNHTKLPHDLPEEATVYNKTGEFDDYGVENDAAIFGNNKGSFVIVVMSQDGSRDEQIKKMNSFGSVMYDGLLG</sequence>
<dbReference type="EMBL" id="CP021474">
    <property type="protein sequence ID" value="ARW20716.1"/>
    <property type="molecule type" value="Genomic_DNA"/>
</dbReference>
<gene>
    <name evidence="5" type="primary">penP</name>
    <name evidence="5" type="ORF">S100892_02181</name>
</gene>
<dbReference type="InterPro" id="IPR026870">
    <property type="entry name" value="Zinc_ribbon_dom"/>
</dbReference>
<keyword evidence="2" id="KW-0812">Transmembrane</keyword>
<feature type="domain" description="Beta-lactamase class A catalytic" evidence="4">
    <location>
        <begin position="152"/>
        <end position="365"/>
    </location>
</feature>
<dbReference type="SUPFAM" id="SSF56601">
    <property type="entry name" value="beta-lactamase/transpeptidase-like"/>
    <property type="match status" value="1"/>
</dbReference>
<dbReference type="PANTHER" id="PTHR35333:SF3">
    <property type="entry name" value="BETA-LACTAMASE-TYPE TRANSPEPTIDASE FOLD CONTAINING PROTEIN"/>
    <property type="match status" value="1"/>
</dbReference>
<feature type="domain" description="Zinc-ribbon" evidence="3">
    <location>
        <begin position="2"/>
        <end position="24"/>
    </location>
</feature>
<dbReference type="InterPro" id="IPR038587">
    <property type="entry name" value="Ribosomal_eL40_sf"/>
</dbReference>
<feature type="region of interest" description="Disordered" evidence="1">
    <location>
        <begin position="99"/>
        <end position="129"/>
    </location>
</feature>
<evidence type="ECO:0000256" key="1">
    <source>
        <dbReference type="SAM" id="MobiDB-lite"/>
    </source>
</evidence>
<evidence type="ECO:0000313" key="6">
    <source>
        <dbReference type="Proteomes" id="UP000196118"/>
    </source>
</evidence>
<keyword evidence="2" id="KW-0472">Membrane</keyword>
<evidence type="ECO:0000313" key="5">
    <source>
        <dbReference type="EMBL" id="ARW20716.1"/>
    </source>
</evidence>
<dbReference type="EC" id="3.5.2.6" evidence="5"/>
<accession>A0A1Y0VX55</accession>
<feature type="transmembrane region" description="Helical" evidence="2">
    <location>
        <begin position="72"/>
        <end position="92"/>
    </location>
</feature>
<feature type="compositionally biased region" description="Polar residues" evidence="1">
    <location>
        <begin position="48"/>
        <end position="61"/>
    </location>
</feature>
<dbReference type="Proteomes" id="UP000196118">
    <property type="component" value="Chromosome"/>
</dbReference>
<dbReference type="RefSeq" id="WP_061812251.1">
    <property type="nucleotide sequence ID" value="NZ_CP085178.1"/>
</dbReference>
<evidence type="ECO:0000259" key="4">
    <source>
        <dbReference type="Pfam" id="PF13354"/>
    </source>
</evidence>
<dbReference type="AlphaFoldDB" id="A0A1Y0VX55"/>
<keyword evidence="2" id="KW-1133">Transmembrane helix</keyword>
<feature type="compositionally biased region" description="Low complexity" evidence="1">
    <location>
        <begin position="103"/>
        <end position="121"/>
    </location>
</feature>
<dbReference type="Gene3D" id="3.40.710.10">
    <property type="entry name" value="DD-peptidase/beta-lactamase superfamily"/>
    <property type="match status" value="1"/>
</dbReference>
<evidence type="ECO:0000256" key="2">
    <source>
        <dbReference type="SAM" id="Phobius"/>
    </source>
</evidence>
<dbReference type="Gene3D" id="4.10.1060.50">
    <property type="match status" value="1"/>
</dbReference>
<protein>
    <submittedName>
        <fullName evidence="5">Beta-lactamase</fullName>
        <ecNumber evidence="5">3.5.2.6</ecNumber>
    </submittedName>
</protein>
<dbReference type="InterPro" id="IPR012338">
    <property type="entry name" value="Beta-lactam/transpept-like"/>
</dbReference>
<dbReference type="InterPro" id="IPR045155">
    <property type="entry name" value="Beta-lactam_cat"/>
</dbReference>